<evidence type="ECO:0000313" key="2">
    <source>
        <dbReference type="EMBL" id="SUG30754.1"/>
    </source>
</evidence>
<protein>
    <submittedName>
        <fullName evidence="2">Phage-related lysozyme (Muraminidase)</fullName>
    </submittedName>
</protein>
<keyword evidence="1" id="KW-1133">Transmembrane helix</keyword>
<evidence type="ECO:0000256" key="1">
    <source>
        <dbReference type="SAM" id="Phobius"/>
    </source>
</evidence>
<proteinExistence type="predicted"/>
<keyword evidence="1" id="KW-0812">Transmembrane</keyword>
<organism evidence="2 3">
    <name type="scientific">Salmonella enterica subsp. arizonae</name>
    <dbReference type="NCBI Taxonomy" id="59203"/>
    <lineage>
        <taxon>Bacteria</taxon>
        <taxon>Pseudomonadati</taxon>
        <taxon>Pseudomonadota</taxon>
        <taxon>Gammaproteobacteria</taxon>
        <taxon>Enterobacterales</taxon>
        <taxon>Enterobacteriaceae</taxon>
        <taxon>Salmonella</taxon>
    </lineage>
</organism>
<evidence type="ECO:0000313" key="3">
    <source>
        <dbReference type="Proteomes" id="UP000254762"/>
    </source>
</evidence>
<feature type="transmembrane region" description="Helical" evidence="1">
    <location>
        <begin position="39"/>
        <end position="58"/>
    </location>
</feature>
<reference evidence="2 3" key="1">
    <citation type="submission" date="2018-06" db="EMBL/GenBank/DDBJ databases">
        <authorList>
            <consortium name="Pathogen Informatics"/>
            <person name="Doyle S."/>
        </authorList>
    </citation>
    <scope>NUCLEOTIDE SEQUENCE [LARGE SCALE GENOMIC DNA]</scope>
    <source>
        <strain evidence="2 3">NCTC7304</strain>
    </source>
</reference>
<accession>A0A379SR08</accession>
<keyword evidence="1" id="KW-0472">Membrane</keyword>
<dbReference type="AlphaFoldDB" id="A0A379SR08"/>
<name>A0A379SR08_SALER</name>
<dbReference type="EMBL" id="UGXD01000002">
    <property type="protein sequence ID" value="SUG30754.1"/>
    <property type="molecule type" value="Genomic_DNA"/>
</dbReference>
<sequence length="67" mass="7544">MNEAVDFPVPFKGEQAVRCMADGEVVAYRINRDYLSVPWYWGGFALLQAPLCWSATVYSQGKRQKAG</sequence>
<dbReference type="Proteomes" id="UP000254762">
    <property type="component" value="Unassembled WGS sequence"/>
</dbReference>
<gene>
    <name evidence="2" type="ORF">NCTC7304_00104</name>
</gene>